<dbReference type="Proteomes" id="UP000503464">
    <property type="component" value="Chromosome"/>
</dbReference>
<keyword evidence="3" id="KW-0238">DNA-binding</keyword>
<dbReference type="InterPro" id="IPR036388">
    <property type="entry name" value="WH-like_DNA-bd_sf"/>
</dbReference>
<dbReference type="AlphaFoldDB" id="A0AAE7JVT4"/>
<sequence>MRMIMKKLLPALDLDALRSFVTGIECGSFALAATRLSRSTSAVSAQLKKLEMQCNATLVMKKGRHLELTPQGEMLMGYARRMLELNDETQRALKGELLKGEISIGMQEDFGESLMPGILGQFRCHHPELKIIARVDRQRALQTALDDKTVDMALMWQPDAQIREGRRLGERQLEWIYHPDLDLPALLAKGEPLPLVMFENPCLMRSRATTSLDHAGIPWRVMFVSHSLSGIWAAVKAGFGLTVRTRLGMPGDLRIAGNLLPTLGNLGITLEQTKTDGENLTARAMLGQLMEEALSGLK</sequence>
<dbReference type="GO" id="GO:0003700">
    <property type="term" value="F:DNA-binding transcription factor activity"/>
    <property type="evidence" value="ECO:0007669"/>
    <property type="project" value="InterPro"/>
</dbReference>
<protein>
    <submittedName>
        <fullName evidence="6">LysR substrate-binding domain-containing protein</fullName>
    </submittedName>
</protein>
<dbReference type="InterPro" id="IPR000847">
    <property type="entry name" value="LysR_HTH_N"/>
</dbReference>
<organism evidence="6 7">
    <name type="scientific">Serratia fonticola</name>
    <dbReference type="NCBI Taxonomy" id="47917"/>
    <lineage>
        <taxon>Bacteria</taxon>
        <taxon>Pseudomonadati</taxon>
        <taxon>Pseudomonadota</taxon>
        <taxon>Gammaproteobacteria</taxon>
        <taxon>Enterobacterales</taxon>
        <taxon>Yersiniaceae</taxon>
        <taxon>Serratia</taxon>
    </lineage>
</organism>
<keyword evidence="4" id="KW-0804">Transcription</keyword>
<dbReference type="RefSeq" id="WP_173410103.1">
    <property type="nucleotide sequence ID" value="NZ_CP054160.3"/>
</dbReference>
<dbReference type="Gene3D" id="1.10.10.10">
    <property type="entry name" value="Winged helix-like DNA-binding domain superfamily/Winged helix DNA-binding domain"/>
    <property type="match status" value="1"/>
</dbReference>
<evidence type="ECO:0000259" key="5">
    <source>
        <dbReference type="PROSITE" id="PS50931"/>
    </source>
</evidence>
<dbReference type="InterPro" id="IPR005119">
    <property type="entry name" value="LysR_subst-bd"/>
</dbReference>
<dbReference type="InterPro" id="IPR050176">
    <property type="entry name" value="LTTR"/>
</dbReference>
<name>A0AAE7JVT4_SERFO</name>
<gene>
    <name evidence="6" type="ORF">G9399_01320</name>
</gene>
<dbReference type="GO" id="GO:0003677">
    <property type="term" value="F:DNA binding"/>
    <property type="evidence" value="ECO:0007669"/>
    <property type="project" value="UniProtKB-KW"/>
</dbReference>
<dbReference type="SUPFAM" id="SSF53850">
    <property type="entry name" value="Periplasmic binding protein-like II"/>
    <property type="match status" value="1"/>
</dbReference>
<dbReference type="EMBL" id="CP054160">
    <property type="protein sequence ID" value="QKJ61289.1"/>
    <property type="molecule type" value="Genomic_DNA"/>
</dbReference>
<evidence type="ECO:0000256" key="3">
    <source>
        <dbReference type="ARBA" id="ARBA00023125"/>
    </source>
</evidence>
<evidence type="ECO:0000256" key="2">
    <source>
        <dbReference type="ARBA" id="ARBA00023015"/>
    </source>
</evidence>
<feature type="domain" description="HTH lysR-type" evidence="5">
    <location>
        <begin position="12"/>
        <end position="69"/>
    </location>
</feature>
<reference evidence="7" key="1">
    <citation type="submission" date="2020-03" db="EMBL/GenBank/DDBJ databases">
        <title>Genome sequences of seven Enterobacteriaceae strains isolated from Canadian wastewater treatment facilities.</title>
        <authorList>
            <person name="Huang H."/>
            <person name="Chmara J.T."/>
            <person name="Duceppe M.-O."/>
        </authorList>
    </citation>
    <scope>NUCLEOTIDE SEQUENCE [LARGE SCALE GENOMIC DNA]</scope>
    <source>
        <strain evidence="7">Biosolid 3</strain>
    </source>
</reference>
<comment type="similarity">
    <text evidence="1">Belongs to the LysR transcriptional regulatory family.</text>
</comment>
<dbReference type="PROSITE" id="PS50931">
    <property type="entry name" value="HTH_LYSR"/>
    <property type="match status" value="1"/>
</dbReference>
<dbReference type="Pfam" id="PF00126">
    <property type="entry name" value="HTH_1"/>
    <property type="match status" value="1"/>
</dbReference>
<dbReference type="Gene3D" id="3.40.190.10">
    <property type="entry name" value="Periplasmic binding protein-like II"/>
    <property type="match status" value="2"/>
</dbReference>
<evidence type="ECO:0000256" key="4">
    <source>
        <dbReference type="ARBA" id="ARBA00023163"/>
    </source>
</evidence>
<dbReference type="PANTHER" id="PTHR30579:SF7">
    <property type="entry name" value="HTH-TYPE TRANSCRIPTIONAL REGULATOR LRHA-RELATED"/>
    <property type="match status" value="1"/>
</dbReference>
<dbReference type="InterPro" id="IPR036390">
    <property type="entry name" value="WH_DNA-bd_sf"/>
</dbReference>
<keyword evidence="2" id="KW-0805">Transcription regulation</keyword>
<proteinExistence type="inferred from homology"/>
<evidence type="ECO:0000313" key="6">
    <source>
        <dbReference type="EMBL" id="QKJ61289.1"/>
    </source>
</evidence>
<dbReference type="PANTHER" id="PTHR30579">
    <property type="entry name" value="TRANSCRIPTIONAL REGULATOR"/>
    <property type="match status" value="1"/>
</dbReference>
<evidence type="ECO:0000256" key="1">
    <source>
        <dbReference type="ARBA" id="ARBA00009437"/>
    </source>
</evidence>
<evidence type="ECO:0000313" key="7">
    <source>
        <dbReference type="Proteomes" id="UP000503464"/>
    </source>
</evidence>
<accession>A0AAE7JVT4</accession>
<dbReference type="SUPFAM" id="SSF46785">
    <property type="entry name" value="Winged helix' DNA-binding domain"/>
    <property type="match status" value="1"/>
</dbReference>
<dbReference type="Pfam" id="PF03466">
    <property type="entry name" value="LysR_substrate"/>
    <property type="match status" value="1"/>
</dbReference>